<dbReference type="KEGG" id="tpf:TPHA_0C01610"/>
<dbReference type="HOGENOM" id="CLU_026648_1_0_1"/>
<dbReference type="STRING" id="1071381.G8BRE1"/>
<organism evidence="2 3">
    <name type="scientific">Tetrapisispora phaffii (strain ATCC 24235 / CBS 4417 / NBRC 1672 / NRRL Y-8282 / UCD 70-5)</name>
    <name type="common">Yeast</name>
    <name type="synonym">Fabospora phaffii</name>
    <dbReference type="NCBI Taxonomy" id="1071381"/>
    <lineage>
        <taxon>Eukaryota</taxon>
        <taxon>Fungi</taxon>
        <taxon>Dikarya</taxon>
        <taxon>Ascomycota</taxon>
        <taxon>Saccharomycotina</taxon>
        <taxon>Saccharomycetes</taxon>
        <taxon>Saccharomycetales</taxon>
        <taxon>Saccharomycetaceae</taxon>
        <taxon>Tetrapisispora</taxon>
    </lineage>
</organism>
<feature type="region of interest" description="Disordered" evidence="1">
    <location>
        <begin position="499"/>
        <end position="551"/>
    </location>
</feature>
<feature type="compositionally biased region" description="Basic and acidic residues" evidence="1">
    <location>
        <begin position="521"/>
        <end position="531"/>
    </location>
</feature>
<evidence type="ECO:0000313" key="2">
    <source>
        <dbReference type="EMBL" id="CCE62317.1"/>
    </source>
</evidence>
<gene>
    <name evidence="2" type="primary">TPHA0C01610</name>
    <name evidence="2" type="ordered locus">TPHA_0C01610</name>
</gene>
<feature type="compositionally biased region" description="Acidic residues" evidence="1">
    <location>
        <begin position="499"/>
        <end position="520"/>
    </location>
</feature>
<protein>
    <submittedName>
        <fullName evidence="2">Uncharacterized protein</fullName>
    </submittedName>
</protein>
<feature type="compositionally biased region" description="Polar residues" evidence="1">
    <location>
        <begin position="534"/>
        <end position="545"/>
    </location>
</feature>
<proteinExistence type="predicted"/>
<dbReference type="GeneID" id="11533472"/>
<dbReference type="OMA" id="KQDRTTY"/>
<name>G8BRE1_TETPH</name>
<dbReference type="PANTHER" id="PTHR28086:SF1">
    <property type="entry name" value="CU(2+) SUPPRESSING AND BLEOMYCIN SENSITIVE PROTEIN 1"/>
    <property type="match status" value="1"/>
</dbReference>
<keyword evidence="3" id="KW-1185">Reference proteome</keyword>
<dbReference type="OrthoDB" id="2011986at2759"/>
<dbReference type="AlphaFoldDB" id="G8BRE1"/>
<dbReference type="Pfam" id="PF10303">
    <property type="entry name" value="DUF2408"/>
    <property type="match status" value="2"/>
</dbReference>
<evidence type="ECO:0000313" key="3">
    <source>
        <dbReference type="Proteomes" id="UP000005666"/>
    </source>
</evidence>
<dbReference type="GO" id="GO:0005737">
    <property type="term" value="C:cytoplasm"/>
    <property type="evidence" value="ECO:0007669"/>
    <property type="project" value="TreeGrafter"/>
</dbReference>
<dbReference type="EMBL" id="HE612858">
    <property type="protein sequence ID" value="CCE62317.1"/>
    <property type="molecule type" value="Genomic_DNA"/>
</dbReference>
<dbReference type="InterPro" id="IPR018810">
    <property type="entry name" value="UPF0662"/>
</dbReference>
<accession>G8BRE1</accession>
<dbReference type="Proteomes" id="UP000005666">
    <property type="component" value="Chromosome 3"/>
</dbReference>
<sequence length="551" mass="63461">MINITSVTDFKEMSYGVPESEHDILKYLIDVRVRLTQLKTNRSKYLNSKEVRLLHQEVLTKVRELDDIRKSKLKDDGQDDSQTQQITTLLCNLTLHNKVDSLVDDVFQLLSLCFLTVGLKNSAPATYTSLSTVQKLLEHLDESNIFTNHDLRPIKERLDEISKIVQNNSYKNYEFNEDEINPNQVDDDEIKQNLIEEDLLLRAKLKFCNDEFARIHSKLEEIDPELNSIMEKLYHIRRNLLSLASPTHKIDTTENISIFNNNEESRKMLKHLSDELTELETHRDEDGNFKSLETNEVKLKGQNALAGLVDNCHDLINDFTNSSGDNQILDKNLQPIYNNLINIKTNLANLMITRRWTLRETDLFQYQKRLKEIDDQRVNGKFPSESGNTKGQSILLYLLRRCYAIIYKLLESSEPVSESLQPIHNQLSTTRRCLLALKRMGGVNSPRELYPYQLKLASLDELRIDGKFYDSSGEIPEGQGTLNALLAECFDMLHELEIESEESVDNENDTADSIQDDNEDYRDVSDDDRPAARSLNTIATGINDENPSEED</sequence>
<reference evidence="2 3" key="1">
    <citation type="journal article" date="2011" name="Proc. Natl. Acad. Sci. U.S.A.">
        <title>Evolutionary erosion of yeast sex chromosomes by mating-type switching accidents.</title>
        <authorList>
            <person name="Gordon J.L."/>
            <person name="Armisen D."/>
            <person name="Proux-Wera E."/>
            <person name="Oheigeartaigh S.S."/>
            <person name="Byrne K.P."/>
            <person name="Wolfe K.H."/>
        </authorList>
    </citation>
    <scope>NUCLEOTIDE SEQUENCE [LARGE SCALE GENOMIC DNA]</scope>
    <source>
        <strain evidence="3">ATCC 24235 / CBS 4417 / NBRC 1672 / NRRL Y-8282 / UCD 70-5</strain>
    </source>
</reference>
<dbReference type="PANTHER" id="PTHR28086">
    <property type="entry name" value="UPF0662 PROTEIN YPL260W"/>
    <property type="match status" value="1"/>
</dbReference>
<dbReference type="GO" id="GO:0005634">
    <property type="term" value="C:nucleus"/>
    <property type="evidence" value="ECO:0007669"/>
    <property type="project" value="TreeGrafter"/>
</dbReference>
<dbReference type="eggNOG" id="ENOG502QPV0">
    <property type="taxonomic scope" value="Eukaryota"/>
</dbReference>
<evidence type="ECO:0000256" key="1">
    <source>
        <dbReference type="SAM" id="MobiDB-lite"/>
    </source>
</evidence>
<dbReference type="RefSeq" id="XP_003684751.1">
    <property type="nucleotide sequence ID" value="XM_003684703.1"/>
</dbReference>